<dbReference type="PANTHER" id="PTHR39515">
    <property type="entry name" value="CONSERVED PROTEIN"/>
    <property type="match status" value="1"/>
</dbReference>
<dbReference type="RefSeq" id="WP_106212251.1">
    <property type="nucleotide sequence ID" value="NZ_PVZF01000008.1"/>
</dbReference>
<dbReference type="Proteomes" id="UP000238083">
    <property type="component" value="Unassembled WGS sequence"/>
</dbReference>
<dbReference type="SMART" id="SM00347">
    <property type="entry name" value="HTH_MARR"/>
    <property type="match status" value="1"/>
</dbReference>
<keyword evidence="4" id="KW-1185">Reference proteome</keyword>
<dbReference type="SUPFAM" id="SSF46785">
    <property type="entry name" value="Winged helix' DNA-binding domain"/>
    <property type="match status" value="1"/>
</dbReference>
<dbReference type="Pfam" id="PF12802">
    <property type="entry name" value="MarR_2"/>
    <property type="match status" value="1"/>
</dbReference>
<gene>
    <name evidence="3" type="ORF">CLV37_108119</name>
</gene>
<feature type="domain" description="HTH marR-type" evidence="2">
    <location>
        <begin position="20"/>
        <end position="116"/>
    </location>
</feature>
<evidence type="ECO:0000313" key="3">
    <source>
        <dbReference type="EMBL" id="PRY13449.1"/>
    </source>
</evidence>
<dbReference type="Gene3D" id="1.10.10.10">
    <property type="entry name" value="Winged helix-like DNA-binding domain superfamily/Winged helix DNA-binding domain"/>
    <property type="match status" value="1"/>
</dbReference>
<dbReference type="OrthoDB" id="5022690at2"/>
<dbReference type="InterPro" id="IPR036390">
    <property type="entry name" value="WH_DNA-bd_sf"/>
</dbReference>
<name>A0A2T0R1K5_9ACTN</name>
<dbReference type="PANTHER" id="PTHR39515:SF2">
    <property type="entry name" value="HTH-TYPE TRANSCRIPTIONAL REGULATOR RV0880"/>
    <property type="match status" value="1"/>
</dbReference>
<evidence type="ECO:0000259" key="2">
    <source>
        <dbReference type="SMART" id="SM00347"/>
    </source>
</evidence>
<sequence length="166" mass="17307">MSTEDLAHDLRLVVGALSRSVNAQNTLSPIRSVVLGTLAREGAMTSSDLAARRRVRPQTMAVTVKELLGLGYLTTRAHPVDGRKVLLDLSPAGREAIAADRAGRVGRLADGLRAHVGAGDLAVLTDAVHVLAALAERLGGPLDEPLATVRPTPWDAPGDGSAARDD</sequence>
<dbReference type="InterPro" id="IPR036388">
    <property type="entry name" value="WH-like_DNA-bd_sf"/>
</dbReference>
<reference evidence="3 4" key="1">
    <citation type="submission" date="2018-03" db="EMBL/GenBank/DDBJ databases">
        <title>Genomic Encyclopedia of Archaeal and Bacterial Type Strains, Phase II (KMG-II): from individual species to whole genera.</title>
        <authorList>
            <person name="Goeker M."/>
        </authorList>
    </citation>
    <scope>NUCLEOTIDE SEQUENCE [LARGE SCALE GENOMIC DNA]</scope>
    <source>
        <strain evidence="3 4">DSM 19711</strain>
    </source>
</reference>
<keyword evidence="3" id="KW-0238">DNA-binding</keyword>
<protein>
    <submittedName>
        <fullName evidence="3">DNA-binding MarR family transcriptional regulator</fullName>
    </submittedName>
</protein>
<proteinExistence type="predicted"/>
<dbReference type="AlphaFoldDB" id="A0A2T0R1K5"/>
<evidence type="ECO:0000313" key="4">
    <source>
        <dbReference type="Proteomes" id="UP000238083"/>
    </source>
</evidence>
<dbReference type="InterPro" id="IPR052526">
    <property type="entry name" value="HTH-type_Bedaq_tolerance"/>
</dbReference>
<comment type="caution">
    <text evidence="3">The sequence shown here is derived from an EMBL/GenBank/DDBJ whole genome shotgun (WGS) entry which is preliminary data.</text>
</comment>
<dbReference type="GO" id="GO:0003700">
    <property type="term" value="F:DNA-binding transcription factor activity"/>
    <property type="evidence" value="ECO:0007669"/>
    <property type="project" value="InterPro"/>
</dbReference>
<organism evidence="3 4">
    <name type="scientific">Kineococcus rhizosphaerae</name>
    <dbReference type="NCBI Taxonomy" id="559628"/>
    <lineage>
        <taxon>Bacteria</taxon>
        <taxon>Bacillati</taxon>
        <taxon>Actinomycetota</taxon>
        <taxon>Actinomycetes</taxon>
        <taxon>Kineosporiales</taxon>
        <taxon>Kineosporiaceae</taxon>
        <taxon>Kineococcus</taxon>
    </lineage>
</organism>
<dbReference type="InterPro" id="IPR000835">
    <property type="entry name" value="HTH_MarR-typ"/>
</dbReference>
<dbReference type="EMBL" id="PVZF01000008">
    <property type="protein sequence ID" value="PRY13449.1"/>
    <property type="molecule type" value="Genomic_DNA"/>
</dbReference>
<evidence type="ECO:0000256" key="1">
    <source>
        <dbReference type="SAM" id="MobiDB-lite"/>
    </source>
</evidence>
<dbReference type="GO" id="GO:0003677">
    <property type="term" value="F:DNA binding"/>
    <property type="evidence" value="ECO:0007669"/>
    <property type="project" value="UniProtKB-KW"/>
</dbReference>
<feature type="region of interest" description="Disordered" evidence="1">
    <location>
        <begin position="142"/>
        <end position="166"/>
    </location>
</feature>
<accession>A0A2T0R1K5</accession>